<dbReference type="SMART" id="SM00493">
    <property type="entry name" value="TOPRIM"/>
    <property type="match status" value="1"/>
</dbReference>
<evidence type="ECO:0000256" key="6">
    <source>
        <dbReference type="ARBA" id="ARBA00022723"/>
    </source>
</evidence>
<dbReference type="GO" id="GO:0008270">
    <property type="term" value="F:zinc ion binding"/>
    <property type="evidence" value="ECO:0007669"/>
    <property type="project" value="UniProtKB-UniRule"/>
</dbReference>
<evidence type="ECO:0000313" key="17">
    <source>
        <dbReference type="Proteomes" id="UP000037175"/>
    </source>
</evidence>
<dbReference type="SUPFAM" id="SSF56731">
    <property type="entry name" value="DNA primase core"/>
    <property type="match status" value="1"/>
</dbReference>
<comment type="catalytic activity">
    <reaction evidence="12">
        <text>ssDNA + n NTP = ssDNA/pppN(pN)n-1 hybrid + (n-1) diphosphate.</text>
        <dbReference type="EC" id="2.7.7.101"/>
    </reaction>
</comment>
<dbReference type="GO" id="GO:0003899">
    <property type="term" value="F:DNA-directed RNA polymerase activity"/>
    <property type="evidence" value="ECO:0007669"/>
    <property type="project" value="UniProtKB-UniRule"/>
</dbReference>
<dbReference type="CDD" id="cd03364">
    <property type="entry name" value="TOPRIM_DnaG_primases"/>
    <property type="match status" value="1"/>
</dbReference>
<dbReference type="GO" id="GO:0003677">
    <property type="term" value="F:DNA binding"/>
    <property type="evidence" value="ECO:0007669"/>
    <property type="project" value="UniProtKB-KW"/>
</dbReference>
<keyword evidence="1 12" id="KW-0240">DNA-directed RNA polymerase</keyword>
<dbReference type="InterPro" id="IPR006295">
    <property type="entry name" value="DNA_primase_DnaG"/>
</dbReference>
<keyword evidence="4 12" id="KW-0548">Nucleotidyltransferase</keyword>
<dbReference type="PATRIC" id="fig|281456.6.peg.866"/>
<comment type="similarity">
    <text evidence="12 13">Belongs to the DnaG primase family.</text>
</comment>
<dbReference type="PROSITE" id="PS50880">
    <property type="entry name" value="TOPRIM"/>
    <property type="match status" value="1"/>
</dbReference>
<evidence type="ECO:0000256" key="8">
    <source>
        <dbReference type="ARBA" id="ARBA00022833"/>
    </source>
</evidence>
<evidence type="ECO:0000256" key="11">
    <source>
        <dbReference type="ARBA" id="ARBA00023163"/>
    </source>
</evidence>
<dbReference type="Pfam" id="PF08275">
    <property type="entry name" value="DNAG_N"/>
    <property type="match status" value="1"/>
</dbReference>
<dbReference type="InterPro" id="IPR013264">
    <property type="entry name" value="DNAG_N"/>
</dbReference>
<dbReference type="PIRSF" id="PIRSF002811">
    <property type="entry name" value="DnaG"/>
    <property type="match status" value="1"/>
</dbReference>
<evidence type="ECO:0000256" key="4">
    <source>
        <dbReference type="ARBA" id="ARBA00022695"/>
    </source>
</evidence>
<keyword evidence="2 12" id="KW-0639">Primosome</keyword>
<keyword evidence="6 12" id="KW-0479">Metal-binding</keyword>
<keyword evidence="17" id="KW-1185">Reference proteome</keyword>
<evidence type="ECO:0000256" key="1">
    <source>
        <dbReference type="ARBA" id="ARBA00022478"/>
    </source>
</evidence>
<dbReference type="NCBIfam" id="TIGR01391">
    <property type="entry name" value="dnaG"/>
    <property type="match status" value="1"/>
</dbReference>
<dbReference type="EC" id="2.7.7.101" evidence="12"/>
<dbReference type="Proteomes" id="UP000037175">
    <property type="component" value="Unassembled WGS sequence"/>
</dbReference>
<dbReference type="InterPro" id="IPR037068">
    <property type="entry name" value="DNA_primase_core_N_sf"/>
</dbReference>
<dbReference type="InterPro" id="IPR006171">
    <property type="entry name" value="TOPRIM_dom"/>
</dbReference>
<evidence type="ECO:0000256" key="3">
    <source>
        <dbReference type="ARBA" id="ARBA00022679"/>
    </source>
</evidence>
<dbReference type="InterPro" id="IPR050219">
    <property type="entry name" value="DnaG_primase"/>
</dbReference>
<evidence type="ECO:0000256" key="5">
    <source>
        <dbReference type="ARBA" id="ARBA00022705"/>
    </source>
</evidence>
<dbReference type="FunFam" id="3.90.580.10:FF:000001">
    <property type="entry name" value="DNA primase"/>
    <property type="match status" value="1"/>
</dbReference>
<dbReference type="Gene3D" id="3.90.580.10">
    <property type="entry name" value="Zinc finger, CHC2-type domain"/>
    <property type="match status" value="1"/>
</dbReference>
<organism evidence="16 17">
    <name type="scientific">Thermincola ferriacetica</name>
    <dbReference type="NCBI Taxonomy" id="281456"/>
    <lineage>
        <taxon>Bacteria</taxon>
        <taxon>Bacillati</taxon>
        <taxon>Bacillota</taxon>
        <taxon>Clostridia</taxon>
        <taxon>Eubacteriales</taxon>
        <taxon>Thermincolaceae</taxon>
        <taxon>Thermincola</taxon>
    </lineage>
</organism>
<keyword evidence="5 12" id="KW-0235">DNA replication</keyword>
<dbReference type="InterPro" id="IPR036977">
    <property type="entry name" value="DNA_primase_Znf_CHC2"/>
</dbReference>
<comment type="domain">
    <text evidence="12">Contains an N-terminal zinc-binding domain, a central core domain that contains the primase activity, and a C-terminal DnaB-binding domain.</text>
</comment>
<evidence type="ECO:0000256" key="12">
    <source>
        <dbReference type="HAMAP-Rule" id="MF_00974"/>
    </source>
</evidence>
<accession>A0A0L6W5I3</accession>
<comment type="cofactor">
    <cofactor evidence="12 13 14">
        <name>Zn(2+)</name>
        <dbReference type="ChEBI" id="CHEBI:29105"/>
    </cofactor>
    <text evidence="12 13 14">Binds 1 zinc ion per monomer.</text>
</comment>
<dbReference type="Gene3D" id="3.90.980.10">
    <property type="entry name" value="DNA primase, catalytic core, N-terminal domain"/>
    <property type="match status" value="1"/>
</dbReference>
<feature type="zinc finger region" description="CHC2-type" evidence="12 14">
    <location>
        <begin position="39"/>
        <end position="63"/>
    </location>
</feature>
<sequence>MGFIPDDIVDEIRQRNDIYTIVSEYLRLKKQGRNYVGLCPFHNEKTPSFTVNPEKQMYYCFGCGAGGNVISFIMQIENLNFPEAAKFLADKAGIVIPEGKNSAAAQKLRQREKAYRLNELVKNFYHYILLNHDIAAGAREYLLKRGIDRATIEKFQLGFAPPGWDSLLGFLQKRGYSPDYLEAQGLVTKRSTGTGYYDRFRNRVMFPIWDHKNNVIGFGGRVLDDSLPKYLNSPETSVFNKSKNLYGINFAIPAIREQEHVVIVEGYMDVITCHQYGVSNVVASLGTAMTREQGKILARYAPNVYIAYDADTAGVAATLRGLEILQDTGCRVKVVTIPDGKDPDELIRKKGPESFTRLIREGSKSLIEYKLAKGMEKFDCNTIEGKIGIVGELIPNIIRIPSEIEREEQIKLISTTLGISSHSLWGEIKKYQQQFRKNMAKWDKITLERDNNTEFKAPKGTPKVTNPEQVIKKSARRQAEDNLIRLLITHQELYGRVKEELGVNFTDVPEYIVIINYLDEILASGIEFEPAAFIDKVADKELRQKLSALMMQEEPPGDPHSLIADYIKVIKDDDIKCRRETLLKQIEQAEQSKDMELRDKLLMEFSKLI</sequence>
<evidence type="ECO:0000256" key="13">
    <source>
        <dbReference type="PIRNR" id="PIRNR002811"/>
    </source>
</evidence>
<keyword evidence="9" id="KW-0460">Magnesium</keyword>
<evidence type="ECO:0000256" key="2">
    <source>
        <dbReference type="ARBA" id="ARBA00022515"/>
    </source>
</evidence>
<evidence type="ECO:0000256" key="10">
    <source>
        <dbReference type="ARBA" id="ARBA00023125"/>
    </source>
</evidence>
<evidence type="ECO:0000256" key="9">
    <source>
        <dbReference type="ARBA" id="ARBA00022842"/>
    </source>
</evidence>
<dbReference type="InterPro" id="IPR034151">
    <property type="entry name" value="TOPRIM_DnaG_bac"/>
</dbReference>
<dbReference type="GO" id="GO:0000428">
    <property type="term" value="C:DNA-directed RNA polymerase complex"/>
    <property type="evidence" value="ECO:0007669"/>
    <property type="project" value="UniProtKB-KW"/>
</dbReference>
<dbReference type="Gene3D" id="1.10.860.10">
    <property type="entry name" value="DNAb Helicase, Chain A"/>
    <property type="match status" value="1"/>
</dbReference>
<dbReference type="GO" id="GO:0005737">
    <property type="term" value="C:cytoplasm"/>
    <property type="evidence" value="ECO:0007669"/>
    <property type="project" value="TreeGrafter"/>
</dbReference>
<proteinExistence type="inferred from homology"/>
<feature type="domain" description="Toprim" evidence="15">
    <location>
        <begin position="259"/>
        <end position="340"/>
    </location>
</feature>
<dbReference type="InterPro" id="IPR002694">
    <property type="entry name" value="Znf_CHC2"/>
</dbReference>
<dbReference type="RefSeq" id="WP_052216970.1">
    <property type="nucleotide sequence ID" value="NZ_LGTE01000003.1"/>
</dbReference>
<dbReference type="SMART" id="SM00400">
    <property type="entry name" value="ZnF_CHCC"/>
    <property type="match status" value="1"/>
</dbReference>
<name>A0A0L6W5I3_9FIRM</name>
<keyword evidence="7 12" id="KW-0863">Zinc-finger</keyword>
<dbReference type="FunFam" id="3.40.1360.10:FF:000002">
    <property type="entry name" value="DNA primase"/>
    <property type="match status" value="1"/>
</dbReference>
<keyword evidence="11 12" id="KW-0804">Transcription</keyword>
<evidence type="ECO:0000256" key="14">
    <source>
        <dbReference type="PIRSR" id="PIRSR002811-1"/>
    </source>
</evidence>
<dbReference type="PANTHER" id="PTHR30313:SF2">
    <property type="entry name" value="DNA PRIMASE"/>
    <property type="match status" value="1"/>
</dbReference>
<dbReference type="InterPro" id="IPR019475">
    <property type="entry name" value="DNA_primase_DnaB-bd"/>
</dbReference>
<comment type="subunit">
    <text evidence="12">Monomer. Interacts with DnaB.</text>
</comment>
<dbReference type="InterPro" id="IPR016136">
    <property type="entry name" value="DNA_helicase_N/primase_C"/>
</dbReference>
<evidence type="ECO:0000313" key="16">
    <source>
        <dbReference type="EMBL" id="KNZ70633.1"/>
    </source>
</evidence>
<dbReference type="AlphaFoldDB" id="A0A0L6W5I3"/>
<dbReference type="PANTHER" id="PTHR30313">
    <property type="entry name" value="DNA PRIMASE"/>
    <property type="match status" value="1"/>
</dbReference>
<evidence type="ECO:0000256" key="7">
    <source>
        <dbReference type="ARBA" id="ARBA00022771"/>
    </source>
</evidence>
<dbReference type="Pfam" id="PF01807">
    <property type="entry name" value="Zn_ribbon_DnaG"/>
    <property type="match status" value="1"/>
</dbReference>
<keyword evidence="3 12" id="KW-0808">Transferase</keyword>
<dbReference type="Pfam" id="PF10410">
    <property type="entry name" value="DnaB_bind"/>
    <property type="match status" value="1"/>
</dbReference>
<evidence type="ECO:0000259" key="15">
    <source>
        <dbReference type="PROSITE" id="PS50880"/>
    </source>
</evidence>
<dbReference type="Gene3D" id="3.40.1360.10">
    <property type="match status" value="1"/>
</dbReference>
<dbReference type="GO" id="GO:1990077">
    <property type="term" value="C:primosome complex"/>
    <property type="evidence" value="ECO:0007669"/>
    <property type="project" value="UniProtKB-KW"/>
</dbReference>
<keyword evidence="8 12" id="KW-0862">Zinc</keyword>
<dbReference type="InterPro" id="IPR030846">
    <property type="entry name" value="DnaG_bac"/>
</dbReference>
<dbReference type="HAMAP" id="MF_00974">
    <property type="entry name" value="DNA_primase_DnaG"/>
    <property type="match status" value="1"/>
</dbReference>
<dbReference type="SUPFAM" id="SSF57783">
    <property type="entry name" value="Zinc beta-ribbon"/>
    <property type="match status" value="1"/>
</dbReference>
<comment type="caution">
    <text evidence="16">The sequence shown here is derived from an EMBL/GenBank/DDBJ whole genome shotgun (WGS) entry which is preliminary data.</text>
</comment>
<dbReference type="FunFam" id="3.90.980.10:FF:000001">
    <property type="entry name" value="DNA primase"/>
    <property type="match status" value="1"/>
</dbReference>
<dbReference type="EMBL" id="LGTE01000003">
    <property type="protein sequence ID" value="KNZ70633.1"/>
    <property type="molecule type" value="Genomic_DNA"/>
</dbReference>
<reference evidence="17" key="1">
    <citation type="submission" date="2015-07" db="EMBL/GenBank/DDBJ databases">
        <title>Complete Genome of Thermincola ferriacetica strain Z-0001T.</title>
        <authorList>
            <person name="Lusk B."/>
            <person name="Badalamenti J.P."/>
            <person name="Parameswaran P."/>
            <person name="Bond D.R."/>
            <person name="Torres C.I."/>
        </authorList>
    </citation>
    <scope>NUCLEOTIDE SEQUENCE [LARGE SCALE GENOMIC DNA]</scope>
    <source>
        <strain evidence="17">Z-0001</strain>
    </source>
</reference>
<gene>
    <name evidence="12" type="primary">dnaG</name>
    <name evidence="16" type="ORF">Tfer_0823</name>
</gene>
<protein>
    <recommendedName>
        <fullName evidence="12 13">DNA primase</fullName>
        <ecNumber evidence="12">2.7.7.101</ecNumber>
    </recommendedName>
</protein>
<dbReference type="GO" id="GO:0006269">
    <property type="term" value="P:DNA replication, synthesis of primer"/>
    <property type="evidence" value="ECO:0007669"/>
    <property type="project" value="UniProtKB-UniRule"/>
</dbReference>
<keyword evidence="10 12" id="KW-0238">DNA-binding</keyword>
<dbReference type="Pfam" id="PF13155">
    <property type="entry name" value="Toprim_2"/>
    <property type="match status" value="1"/>
</dbReference>
<comment type="function">
    <text evidence="12 13">RNA polymerase that catalyzes the synthesis of short RNA molecules used as primers for DNA polymerase during DNA replication.</text>
</comment>